<reference evidence="3" key="1">
    <citation type="submission" date="2017-10" db="EMBL/GenBank/DDBJ databases">
        <authorList>
            <person name="Toshchakov S.V."/>
            <person name="Goeva M.A."/>
        </authorList>
    </citation>
    <scope>NUCLEOTIDE SEQUENCE [LARGE SCALE GENOMIC DNA]</scope>
    <source>
        <strain evidence="3">JR1/69-1-13</strain>
    </source>
</reference>
<dbReference type="EMBL" id="PDOA01000010">
    <property type="protein sequence ID" value="PWC27951.1"/>
    <property type="molecule type" value="Genomic_DNA"/>
</dbReference>
<comment type="caution">
    <text evidence="2">The sequence shown here is derived from an EMBL/GenBank/DDBJ whole genome shotgun (WGS) entry which is preliminary data.</text>
</comment>
<evidence type="ECO:0000259" key="1">
    <source>
        <dbReference type="Pfam" id="PF14252"/>
    </source>
</evidence>
<dbReference type="Pfam" id="PF14252">
    <property type="entry name" value="DUF4347"/>
    <property type="match status" value="1"/>
</dbReference>
<accession>A0A2U1V258</accession>
<dbReference type="InterPro" id="IPR025592">
    <property type="entry name" value="DUF4347"/>
</dbReference>
<dbReference type="AlphaFoldDB" id="A0A2U1V258"/>
<organism evidence="2 3">
    <name type="scientific">Teichococcus aestuarii</name>
    <dbReference type="NCBI Taxonomy" id="568898"/>
    <lineage>
        <taxon>Bacteria</taxon>
        <taxon>Pseudomonadati</taxon>
        <taxon>Pseudomonadota</taxon>
        <taxon>Alphaproteobacteria</taxon>
        <taxon>Acetobacterales</taxon>
        <taxon>Roseomonadaceae</taxon>
        <taxon>Roseomonas</taxon>
    </lineage>
</organism>
<sequence>MPHDAATPRHLLVLDPRQTAWGALLAAAGEDVAVLVLDMARDGLVQVAEVAAELAPLESIRLVGPGGAGRVTLGTVVLEPETAEERGWVLAALGATLLPQGRLELLEMAGAGASGGRLMAMLGRALGRDVMTEESRFGAPEMTVPAALSSPAWVWAPRGHATAEAAALR</sequence>
<evidence type="ECO:0000313" key="3">
    <source>
        <dbReference type="Proteomes" id="UP000245048"/>
    </source>
</evidence>
<feature type="domain" description="DUF4347" evidence="1">
    <location>
        <begin position="11"/>
        <end position="140"/>
    </location>
</feature>
<dbReference type="RefSeq" id="WP_109517838.1">
    <property type="nucleotide sequence ID" value="NZ_PDOA01000010.1"/>
</dbReference>
<evidence type="ECO:0000313" key="2">
    <source>
        <dbReference type="EMBL" id="PWC27951.1"/>
    </source>
</evidence>
<gene>
    <name evidence="2" type="ORF">CR165_15140</name>
</gene>
<proteinExistence type="predicted"/>
<dbReference type="OrthoDB" id="7273943at2"/>
<name>A0A2U1V258_9PROT</name>
<dbReference type="Proteomes" id="UP000245048">
    <property type="component" value="Unassembled WGS sequence"/>
</dbReference>
<keyword evidence="3" id="KW-1185">Reference proteome</keyword>
<protein>
    <recommendedName>
        <fullName evidence="1">DUF4347 domain-containing protein</fullName>
    </recommendedName>
</protein>